<accession>A0A6J1DWM6</accession>
<keyword evidence="1" id="KW-0472">Membrane</keyword>
<feature type="transmembrane region" description="Helical" evidence="1">
    <location>
        <begin position="53"/>
        <end position="72"/>
    </location>
</feature>
<protein>
    <submittedName>
        <fullName evidence="3">Uncharacterized protein LOC111025189 isoform X3</fullName>
    </submittedName>
</protein>
<dbReference type="GeneID" id="111025189"/>
<reference evidence="3" key="1">
    <citation type="submission" date="2025-08" db="UniProtKB">
        <authorList>
            <consortium name="RefSeq"/>
        </authorList>
    </citation>
    <scope>IDENTIFICATION</scope>
    <source>
        <strain evidence="3">OHB3-1</strain>
    </source>
</reference>
<keyword evidence="2" id="KW-1185">Reference proteome</keyword>
<name>A0A6J1DWM6_MOMCH</name>
<keyword evidence="1" id="KW-1133">Transmembrane helix</keyword>
<keyword evidence="1" id="KW-0812">Transmembrane</keyword>
<evidence type="ECO:0000313" key="3">
    <source>
        <dbReference type="RefSeq" id="XP_022158730.1"/>
    </source>
</evidence>
<evidence type="ECO:0000256" key="1">
    <source>
        <dbReference type="SAM" id="Phobius"/>
    </source>
</evidence>
<proteinExistence type="predicted"/>
<sequence>MISLKDIRYTIRRGFSVAYEELASEDQFLVLNDIINASGRGNMIVNNLSKASGAAGIMVLVMIAGVIVWDIFSSEYVLETTVRDAMVTAAFLGGLLIDDLVEARCHF</sequence>
<dbReference type="AlphaFoldDB" id="A0A6J1DWM6"/>
<organism evidence="2 3">
    <name type="scientific">Momordica charantia</name>
    <name type="common">Bitter gourd</name>
    <name type="synonym">Balsam pear</name>
    <dbReference type="NCBI Taxonomy" id="3673"/>
    <lineage>
        <taxon>Eukaryota</taxon>
        <taxon>Viridiplantae</taxon>
        <taxon>Streptophyta</taxon>
        <taxon>Embryophyta</taxon>
        <taxon>Tracheophyta</taxon>
        <taxon>Spermatophyta</taxon>
        <taxon>Magnoliopsida</taxon>
        <taxon>eudicotyledons</taxon>
        <taxon>Gunneridae</taxon>
        <taxon>Pentapetalae</taxon>
        <taxon>rosids</taxon>
        <taxon>fabids</taxon>
        <taxon>Cucurbitales</taxon>
        <taxon>Cucurbitaceae</taxon>
        <taxon>Momordiceae</taxon>
        <taxon>Momordica</taxon>
    </lineage>
</organism>
<evidence type="ECO:0000313" key="2">
    <source>
        <dbReference type="Proteomes" id="UP000504603"/>
    </source>
</evidence>
<gene>
    <name evidence="3" type="primary">LOC111025189</name>
</gene>
<dbReference type="Proteomes" id="UP000504603">
    <property type="component" value="Unplaced"/>
</dbReference>
<dbReference type="RefSeq" id="XP_022158730.1">
    <property type="nucleotide sequence ID" value="XM_022303038.1"/>
</dbReference>